<dbReference type="InterPro" id="IPR019734">
    <property type="entry name" value="TPR_rpt"/>
</dbReference>
<reference evidence="9" key="1">
    <citation type="submission" date="2013-05" db="EMBL/GenBank/DDBJ databases">
        <authorList>
            <person name="Yim A.K.Y."/>
            <person name="Chan T.F."/>
            <person name="Ji K.M."/>
            <person name="Liu X.Y."/>
            <person name="Zhou J.W."/>
            <person name="Li R.Q."/>
            <person name="Yang K.Y."/>
            <person name="Li J."/>
            <person name="Li M."/>
            <person name="Law P.T.W."/>
            <person name="Wu Y.L."/>
            <person name="Cai Z.L."/>
            <person name="Qin H."/>
            <person name="Bao Y."/>
            <person name="Leung R.K.K."/>
            <person name="Ng P.K.S."/>
            <person name="Zou J."/>
            <person name="Zhong X.J."/>
            <person name="Ran P.X."/>
            <person name="Zhong N.S."/>
            <person name="Liu Z.G."/>
            <person name="Tsui S.K.W."/>
        </authorList>
    </citation>
    <scope>NUCLEOTIDE SEQUENCE</scope>
    <source>
        <strain evidence="9">Derf</strain>
        <tissue evidence="9">Whole organism</tissue>
    </source>
</reference>
<dbReference type="InterPro" id="IPR000156">
    <property type="entry name" value="Ran_bind_dom"/>
</dbReference>
<dbReference type="SMART" id="SM00160">
    <property type="entry name" value="RanBD"/>
    <property type="match status" value="2"/>
</dbReference>
<dbReference type="InterPro" id="IPR011990">
    <property type="entry name" value="TPR-like_helical_dom_sf"/>
</dbReference>
<feature type="region of interest" description="Disordered" evidence="6">
    <location>
        <begin position="255"/>
        <end position="290"/>
    </location>
</feature>
<keyword evidence="9" id="KW-0436">Ligase</keyword>
<accession>A0A922ICL6</accession>
<dbReference type="EMBL" id="ASGP02000001">
    <property type="protein sequence ID" value="KAH9526874.1"/>
    <property type="molecule type" value="Genomic_DNA"/>
</dbReference>
<evidence type="ECO:0000256" key="5">
    <source>
        <dbReference type="PROSITE-ProRule" id="PRU00322"/>
    </source>
</evidence>
<dbReference type="PANTHER" id="PTHR23138:SF87">
    <property type="entry name" value="E3 SUMO-PROTEIN LIGASE RANBP2"/>
    <property type="match status" value="1"/>
</dbReference>
<sequence length="1134" mass="127675">MSILLTPDKLNQKINRNLNIAHMFFRNKDYKSAKAYVDELLEMKPDSHEGYKLLSQINEAFGQNEMALKNYQKSLELKATESYIVRGDQNYPSPSKLKTTSNRAIIIGNPKNENGPNTSQNTSPTVTVDSQVFKNIDSLIEKKFSSVMQAIQLLLDQVAIVSKAQKDTPDTTMLKLQLNELDNKITTLSNKNDGISKYLISNQNQNKILTELDKDKQVLKMELGKLSNTIKEFNIKFEQKFNELNEKIENINICRRNDRGGGGGGGGGDDDDDDDDDDDYDEDYDDDEENGENYRLQSKLNFQCEKLNSFFAVFVDENVNDVPSLSLFKPITTDQRPLNELFMKSKQEKNLWTCNICAVPNDDNVSNCVSCESPRYPSENQVVKNLFASPVTQSPQQQQTSSFFGQTNATANTTFKFGSLTFSDSKNTNDSSNSTSRNIGDINVNNQTISFKPANCSGSLFGFTTTSATTSMTKTNDSFSFGGGSFFSLPKNDNENSSLTTTTSQMVGINNPDLIIGSTANTGILNKPILSAMISSTTTVAPTKSSFSLASNSSNDTKTTIIPPVSFVNSNFSFNAASLNVPNPTVSASLLFPSQTTPSSNANLDVSTSASSPFSSAFQFGNISNQFPTFNNLGQQQQQQQQQANQLLSSSTPGKAQNSGLFSFSNNMNLGQNTVLFSPPKLDSNNPPQLQHLNDEHDQSGGGEDLILPKVNLPENYEHITGEEDELEIYCMKRAKLYVFAAPEYKERGTGELKILKHKITKKLRMVMRRDQVHTVCLNTLLTKESKFDEKPKHVLFQCIDFSDNKPDPQTFALRSRDLKEFLQFINETLATADTAEDEENKLPQTNITVTDKFCTDIEEKISKEKVVYSSPEQKSSNDSNDDDKDIEIVFVREPKPEHLQIIDSLKLPKNFFIYEEKEPCKGCIGCQVDELCWNDLTCDSLLNTADHKEQQQQNAQSNSTWTTSNGLFSGLTDNVQTEKIDTIKLNKDPHEWETEAQSFVSEKSKMLPDNYVHITGEEDEETVYKERAKLYRYVKDTNEFKERGVGEMKILRKRDTDDYRLLMRRDNVYKIICNQKVTEHLQFKEQTLQSFIWGCKDFSENPNGDDQIFVIKFKDVTRRNAFQQAVKNCLPSK</sequence>
<evidence type="ECO:0000256" key="3">
    <source>
        <dbReference type="ARBA" id="ARBA00022771"/>
    </source>
</evidence>
<reference evidence="9" key="2">
    <citation type="journal article" date="2022" name="Res Sq">
        <title>Comparative Genomics Reveals Insights into the Divergent Evolution of Astigmatic Mites and Household Pest Adaptations.</title>
        <authorList>
            <person name="Xiong Q."/>
            <person name="Wan A.T.-Y."/>
            <person name="Liu X.-Y."/>
            <person name="Fung C.S.-H."/>
            <person name="Xiao X."/>
            <person name="Malainual N."/>
            <person name="Hou J."/>
            <person name="Wang L."/>
            <person name="Wang M."/>
            <person name="Yang K."/>
            <person name="Cui Y."/>
            <person name="Leung E."/>
            <person name="Nong W."/>
            <person name="Shin S.-K."/>
            <person name="Au S."/>
            <person name="Jeong K.Y."/>
            <person name="Chew F.T."/>
            <person name="Hui J."/>
            <person name="Leung T.F."/>
            <person name="Tungtrongchitr A."/>
            <person name="Zhong N."/>
            <person name="Liu Z."/>
            <person name="Tsui S."/>
        </authorList>
    </citation>
    <scope>NUCLEOTIDE SEQUENCE</scope>
    <source>
        <strain evidence="9">Derf</strain>
        <tissue evidence="9">Whole organism</tissue>
    </source>
</reference>
<dbReference type="AlphaFoldDB" id="A0A922ICL6"/>
<evidence type="ECO:0000256" key="1">
    <source>
        <dbReference type="ARBA" id="ARBA00022553"/>
    </source>
</evidence>
<keyword evidence="4" id="KW-0862">Zinc</keyword>
<evidence type="ECO:0000259" key="7">
    <source>
        <dbReference type="PROSITE" id="PS50196"/>
    </source>
</evidence>
<dbReference type="GO" id="GO:0008270">
    <property type="term" value="F:zinc ion binding"/>
    <property type="evidence" value="ECO:0007669"/>
    <property type="project" value="UniProtKB-KW"/>
</dbReference>
<dbReference type="CDD" id="cd00835">
    <property type="entry name" value="RanBD_family"/>
    <property type="match status" value="2"/>
</dbReference>
<proteinExistence type="predicted"/>
<dbReference type="SUPFAM" id="SSF50729">
    <property type="entry name" value="PH domain-like"/>
    <property type="match status" value="2"/>
</dbReference>
<feature type="compositionally biased region" description="Polar residues" evidence="6">
    <location>
        <begin position="683"/>
        <end position="692"/>
    </location>
</feature>
<name>A0A922ICL6_DERFA</name>
<dbReference type="PROSITE" id="PS50196">
    <property type="entry name" value="RANBD1"/>
    <property type="match status" value="2"/>
</dbReference>
<organism evidence="9 10">
    <name type="scientific">Dermatophagoides farinae</name>
    <name type="common">American house dust mite</name>
    <dbReference type="NCBI Taxonomy" id="6954"/>
    <lineage>
        <taxon>Eukaryota</taxon>
        <taxon>Metazoa</taxon>
        <taxon>Ecdysozoa</taxon>
        <taxon>Arthropoda</taxon>
        <taxon>Chelicerata</taxon>
        <taxon>Arachnida</taxon>
        <taxon>Acari</taxon>
        <taxon>Acariformes</taxon>
        <taxon>Sarcoptiformes</taxon>
        <taxon>Astigmata</taxon>
        <taxon>Psoroptidia</taxon>
        <taxon>Analgoidea</taxon>
        <taxon>Pyroglyphidae</taxon>
        <taxon>Dermatophagoidinae</taxon>
        <taxon>Dermatophagoides</taxon>
    </lineage>
</organism>
<dbReference type="InterPro" id="IPR001876">
    <property type="entry name" value="Znf_RanBP2"/>
</dbReference>
<dbReference type="Pfam" id="PF00638">
    <property type="entry name" value="Ran_BP1"/>
    <property type="match status" value="2"/>
</dbReference>
<dbReference type="Gene3D" id="1.25.40.10">
    <property type="entry name" value="Tetratricopeptide repeat domain"/>
    <property type="match status" value="1"/>
</dbReference>
<evidence type="ECO:0000256" key="2">
    <source>
        <dbReference type="ARBA" id="ARBA00022723"/>
    </source>
</evidence>
<feature type="domain" description="RanBD1" evidence="7">
    <location>
        <begin position="1008"/>
        <end position="1134"/>
    </location>
</feature>
<feature type="region of interest" description="Disordered" evidence="6">
    <location>
        <begin position="634"/>
        <end position="659"/>
    </location>
</feature>
<dbReference type="SUPFAM" id="SSF90209">
    <property type="entry name" value="Ran binding protein zinc finger-like"/>
    <property type="match status" value="1"/>
</dbReference>
<dbReference type="PROSITE" id="PS50199">
    <property type="entry name" value="ZF_RANBP2_2"/>
    <property type="match status" value="1"/>
</dbReference>
<dbReference type="Gene3D" id="2.30.29.30">
    <property type="entry name" value="Pleckstrin-homology domain (PH domain)/Phosphotyrosine-binding domain (PTB)"/>
    <property type="match status" value="2"/>
</dbReference>
<evidence type="ECO:0000256" key="6">
    <source>
        <dbReference type="SAM" id="MobiDB-lite"/>
    </source>
</evidence>
<feature type="compositionally biased region" description="Polar residues" evidence="6">
    <location>
        <begin position="644"/>
        <end position="659"/>
    </location>
</feature>
<dbReference type="SMART" id="SM00028">
    <property type="entry name" value="TPR"/>
    <property type="match status" value="2"/>
</dbReference>
<keyword evidence="2" id="KW-0479">Metal-binding</keyword>
<keyword evidence="1" id="KW-0597">Phosphoprotein</keyword>
<protein>
    <submittedName>
        <fullName evidence="9">E3 SUMO-protein ligase RanBP2</fullName>
    </submittedName>
</protein>
<dbReference type="Proteomes" id="UP000790347">
    <property type="component" value="Unassembled WGS sequence"/>
</dbReference>
<gene>
    <name evidence="9" type="primary">RANBP2</name>
    <name evidence="9" type="ORF">DERF_000932</name>
</gene>
<evidence type="ECO:0000313" key="10">
    <source>
        <dbReference type="Proteomes" id="UP000790347"/>
    </source>
</evidence>
<dbReference type="SUPFAM" id="SSF48452">
    <property type="entry name" value="TPR-like"/>
    <property type="match status" value="1"/>
</dbReference>
<feature type="domain" description="RanBD1" evidence="7">
    <location>
        <begin position="706"/>
        <end position="825"/>
    </location>
</feature>
<evidence type="ECO:0000259" key="8">
    <source>
        <dbReference type="PROSITE" id="PS50199"/>
    </source>
</evidence>
<feature type="domain" description="RanBP2-type" evidence="8">
    <location>
        <begin position="348"/>
        <end position="377"/>
    </location>
</feature>
<dbReference type="PANTHER" id="PTHR23138">
    <property type="entry name" value="RAN BINDING PROTEIN"/>
    <property type="match status" value="1"/>
</dbReference>
<feature type="region of interest" description="Disordered" evidence="6">
    <location>
        <begin position="679"/>
        <end position="702"/>
    </location>
</feature>
<dbReference type="InterPro" id="IPR036443">
    <property type="entry name" value="Znf_RanBP2_sf"/>
</dbReference>
<comment type="caution">
    <text evidence="9">The sequence shown here is derived from an EMBL/GenBank/DDBJ whole genome shotgun (WGS) entry which is preliminary data.</text>
</comment>
<dbReference type="InterPro" id="IPR011993">
    <property type="entry name" value="PH-like_dom_sf"/>
</dbReference>
<evidence type="ECO:0000313" key="9">
    <source>
        <dbReference type="EMBL" id="KAH9526874.1"/>
    </source>
</evidence>
<dbReference type="PROSITE" id="PS01358">
    <property type="entry name" value="ZF_RANBP2_1"/>
    <property type="match status" value="1"/>
</dbReference>
<feature type="compositionally biased region" description="Acidic residues" evidence="6">
    <location>
        <begin position="268"/>
        <end position="290"/>
    </location>
</feature>
<dbReference type="Gene3D" id="4.10.1060.10">
    <property type="entry name" value="Zinc finger, RanBP2-type"/>
    <property type="match status" value="1"/>
</dbReference>
<evidence type="ECO:0000256" key="4">
    <source>
        <dbReference type="ARBA" id="ARBA00022833"/>
    </source>
</evidence>
<keyword evidence="3 5" id="KW-0863">Zinc-finger</keyword>
<keyword evidence="10" id="KW-1185">Reference proteome</keyword>
<dbReference type="InterPro" id="IPR045255">
    <property type="entry name" value="RanBP1-like"/>
</dbReference>
<dbReference type="GO" id="GO:0016874">
    <property type="term" value="F:ligase activity"/>
    <property type="evidence" value="ECO:0007669"/>
    <property type="project" value="UniProtKB-KW"/>
</dbReference>